<evidence type="ECO:0000259" key="5">
    <source>
        <dbReference type="Pfam" id="PF17389"/>
    </source>
</evidence>
<dbReference type="Gene3D" id="1.50.10.10">
    <property type="match status" value="1"/>
</dbReference>
<dbReference type="InterPro" id="IPR016007">
    <property type="entry name" value="Alpha_rhamnosid"/>
</dbReference>
<dbReference type="InterPro" id="IPR008902">
    <property type="entry name" value="Rhamnosid_concanavalin"/>
</dbReference>
<dbReference type="InterPro" id="IPR012341">
    <property type="entry name" value="6hp_glycosidase-like_sf"/>
</dbReference>
<dbReference type="PANTHER" id="PTHR33307">
    <property type="entry name" value="ALPHA-RHAMNOSIDASE (EUROFUNG)"/>
    <property type="match status" value="1"/>
</dbReference>
<reference evidence="6 7" key="1">
    <citation type="submission" date="2011-11" db="EMBL/GenBank/DDBJ databases">
        <title>The Genome Sequence of Fusarium oxysporum PHW815.</title>
        <authorList>
            <consortium name="The Broad Institute Genome Sequencing Platform"/>
            <person name="Ma L.-J."/>
            <person name="Gale L.R."/>
            <person name="Schwartz D.C."/>
            <person name="Zhou S."/>
            <person name="Corby-Kistler H."/>
            <person name="Young S.K."/>
            <person name="Zeng Q."/>
            <person name="Gargeya S."/>
            <person name="Fitzgerald M."/>
            <person name="Haas B."/>
            <person name="Abouelleil A."/>
            <person name="Alvarado L."/>
            <person name="Arachchi H.M."/>
            <person name="Berlin A."/>
            <person name="Brown A."/>
            <person name="Chapman S.B."/>
            <person name="Chen Z."/>
            <person name="Dunbar C."/>
            <person name="Freedman E."/>
            <person name="Gearin G."/>
            <person name="Goldberg J."/>
            <person name="Griggs A."/>
            <person name="Gujja S."/>
            <person name="Heiman D."/>
            <person name="Howarth C."/>
            <person name="Larson L."/>
            <person name="Lui A."/>
            <person name="MacDonald P.J.P."/>
            <person name="Montmayeur A."/>
            <person name="Murphy C."/>
            <person name="Neiman D."/>
            <person name="Pearson M."/>
            <person name="Priest M."/>
            <person name="Roberts A."/>
            <person name="Saif S."/>
            <person name="Shea T."/>
            <person name="Shenoy N."/>
            <person name="Sisk P."/>
            <person name="Stolte C."/>
            <person name="Sykes S."/>
            <person name="Wortman J."/>
            <person name="Nusbaum C."/>
            <person name="Birren B."/>
        </authorList>
    </citation>
    <scope>NUCLEOTIDE SEQUENCE [LARGE SCALE GENOMIC DNA]</scope>
    <source>
        <strain evidence="6 7">54005</strain>
    </source>
</reference>
<dbReference type="SUPFAM" id="SSF48208">
    <property type="entry name" value="Six-hairpin glycosidases"/>
    <property type="match status" value="1"/>
</dbReference>
<dbReference type="InterPro" id="IPR008928">
    <property type="entry name" value="6-hairpin_glycosidase_sf"/>
</dbReference>
<dbReference type="GO" id="GO:0005975">
    <property type="term" value="P:carbohydrate metabolic process"/>
    <property type="evidence" value="ECO:0007669"/>
    <property type="project" value="InterPro"/>
</dbReference>
<keyword evidence="7" id="KW-1185">Reference proteome</keyword>
<feature type="domain" description="Alpha-L-rhamnosidase six-hairpin glycosidase" evidence="5">
    <location>
        <begin position="194"/>
        <end position="262"/>
    </location>
</feature>
<comment type="catalytic activity">
    <reaction evidence="1">
        <text>Hydrolysis of terminal non-reducing alpha-L-rhamnose residues in alpha-L-rhamnosides.</text>
        <dbReference type="EC" id="3.2.1.40"/>
    </reaction>
</comment>
<evidence type="ECO:0000256" key="1">
    <source>
        <dbReference type="ARBA" id="ARBA00001445"/>
    </source>
</evidence>
<dbReference type="Pfam" id="PF17389">
    <property type="entry name" value="Bac_rhamnosid6H"/>
    <property type="match status" value="1"/>
</dbReference>
<dbReference type="AlphaFoldDB" id="X0BAM2"/>
<sequence>MILFDSSWFSKPGPALKAELYDGEKYDANLATPGWSSPQLHKDGLSVDSSWMPVTVLSPLPESVTLTAGWMEPVRPIETIDPVQLITTPSNKKVVDFGQNLVGYVRLKRDIGQKGDKVTLRHPEVLEDGELRLRPLRICEATDEYVCDGGAAASWEPSFTYHGFRYCQVDGWSMEIDLLDSIQAVVCHNDMELAGEFACSDARLNNLYRNATWSMRGNFFSIPTDCPQRDERLGWTRDIAQFAHTAVKLCDCFGFLKDWLVDPVHG</sequence>
<feature type="domain" description="Bacterial alpha-L-rhamnosidase N-terminal" evidence="4">
    <location>
        <begin position="2"/>
        <end position="75"/>
    </location>
</feature>
<feature type="domain" description="Alpha-L-rhamnosidase concanavalin-like" evidence="3">
    <location>
        <begin position="87"/>
        <end position="187"/>
    </location>
</feature>
<dbReference type="InterPro" id="IPR013737">
    <property type="entry name" value="Bac_rhamnosid_N"/>
</dbReference>
<evidence type="ECO:0000313" key="6">
    <source>
        <dbReference type="EMBL" id="EXK79180.1"/>
    </source>
</evidence>
<dbReference type="PANTHER" id="PTHR33307:SF6">
    <property type="entry name" value="ALPHA-RHAMNOSIDASE (EUROFUNG)-RELATED"/>
    <property type="match status" value="1"/>
</dbReference>
<evidence type="ECO:0000313" key="7">
    <source>
        <dbReference type="Proteomes" id="UP000030663"/>
    </source>
</evidence>
<name>X0BAM2_FUSOX</name>
<dbReference type="Gene3D" id="2.60.120.260">
    <property type="entry name" value="Galactose-binding domain-like"/>
    <property type="match status" value="2"/>
</dbReference>
<protein>
    <recommendedName>
        <fullName evidence="2">alpha-L-rhamnosidase</fullName>
        <ecNumber evidence="2">3.2.1.40</ecNumber>
    </recommendedName>
</protein>
<evidence type="ECO:0000259" key="4">
    <source>
        <dbReference type="Pfam" id="PF08531"/>
    </source>
</evidence>
<dbReference type="EMBL" id="JH658478">
    <property type="protein sequence ID" value="EXK79180.1"/>
    <property type="molecule type" value="Genomic_DNA"/>
</dbReference>
<proteinExistence type="predicted"/>
<accession>X0BAM2</accession>
<dbReference type="GO" id="GO:0030596">
    <property type="term" value="F:alpha-L-rhamnosidase activity"/>
    <property type="evidence" value="ECO:0007669"/>
    <property type="project" value="UniProtKB-EC"/>
</dbReference>
<dbReference type="Proteomes" id="UP000030663">
    <property type="component" value="Unassembled WGS sequence"/>
</dbReference>
<evidence type="ECO:0000259" key="3">
    <source>
        <dbReference type="Pfam" id="PF05592"/>
    </source>
</evidence>
<dbReference type="HOGENOM" id="CLU_1045993_0_0_1"/>
<dbReference type="InterPro" id="IPR035396">
    <property type="entry name" value="Bac_rhamnosid6H"/>
</dbReference>
<gene>
    <name evidence="6" type="ORF">FOQG_16199</name>
</gene>
<dbReference type="Pfam" id="PF08531">
    <property type="entry name" value="Bac_rhamnosid_N"/>
    <property type="match status" value="1"/>
</dbReference>
<dbReference type="EC" id="3.2.1.40" evidence="2"/>
<dbReference type="Pfam" id="PF05592">
    <property type="entry name" value="Bac_rhamnosid"/>
    <property type="match status" value="1"/>
</dbReference>
<organism evidence="6 7">
    <name type="scientific">Fusarium oxysporum f. sp. raphani 54005</name>
    <dbReference type="NCBI Taxonomy" id="1089458"/>
    <lineage>
        <taxon>Eukaryota</taxon>
        <taxon>Fungi</taxon>
        <taxon>Dikarya</taxon>
        <taxon>Ascomycota</taxon>
        <taxon>Pezizomycotina</taxon>
        <taxon>Sordariomycetes</taxon>
        <taxon>Hypocreomycetidae</taxon>
        <taxon>Hypocreales</taxon>
        <taxon>Nectriaceae</taxon>
        <taxon>Fusarium</taxon>
        <taxon>Fusarium oxysporum species complex</taxon>
    </lineage>
</organism>
<evidence type="ECO:0000256" key="2">
    <source>
        <dbReference type="ARBA" id="ARBA00012652"/>
    </source>
</evidence>